<proteinExistence type="predicted"/>
<dbReference type="PANTHER" id="PTHR22642">
    <property type="entry name" value="IMIDAZOLONEPROPIONASE"/>
    <property type="match status" value="1"/>
</dbReference>
<dbReference type="InterPro" id="IPR032466">
    <property type="entry name" value="Metal_Hydrolase"/>
</dbReference>
<accession>A0A0S8GH26</accession>
<evidence type="ECO:0000259" key="1">
    <source>
        <dbReference type="Pfam" id="PF07969"/>
    </source>
</evidence>
<dbReference type="InterPro" id="IPR033932">
    <property type="entry name" value="YtcJ-like"/>
</dbReference>
<dbReference type="Gene3D" id="3.20.20.140">
    <property type="entry name" value="Metal-dependent hydrolases"/>
    <property type="match status" value="1"/>
</dbReference>
<dbReference type="Gene3D" id="2.30.40.10">
    <property type="entry name" value="Urease, subunit C, domain 1"/>
    <property type="match status" value="1"/>
</dbReference>
<dbReference type="SUPFAM" id="SSF51338">
    <property type="entry name" value="Composite domain of metallo-dependent hydrolases"/>
    <property type="match status" value="1"/>
</dbReference>
<dbReference type="EMBL" id="LJUO01000035">
    <property type="protein sequence ID" value="KPK72311.1"/>
    <property type="molecule type" value="Genomic_DNA"/>
</dbReference>
<dbReference type="InterPro" id="IPR011059">
    <property type="entry name" value="Metal-dep_hydrolase_composite"/>
</dbReference>
<dbReference type="PANTHER" id="PTHR22642:SF2">
    <property type="entry name" value="PROTEIN LONG AFTER FAR-RED 3"/>
    <property type="match status" value="1"/>
</dbReference>
<organism evidence="2 3">
    <name type="scientific">candidate division WOR_3 bacterium SM23_60</name>
    <dbReference type="NCBI Taxonomy" id="1703780"/>
    <lineage>
        <taxon>Bacteria</taxon>
        <taxon>Bacteria division WOR-3</taxon>
    </lineage>
</organism>
<dbReference type="Pfam" id="PF07969">
    <property type="entry name" value="Amidohydro_3"/>
    <property type="match status" value="1"/>
</dbReference>
<dbReference type="InterPro" id="IPR013108">
    <property type="entry name" value="Amidohydro_3"/>
</dbReference>
<evidence type="ECO:0000313" key="3">
    <source>
        <dbReference type="Proteomes" id="UP000051096"/>
    </source>
</evidence>
<protein>
    <recommendedName>
        <fullName evidence="1">Amidohydrolase 3 domain-containing protein</fullName>
    </recommendedName>
</protein>
<reference evidence="2 3" key="1">
    <citation type="journal article" date="2015" name="Microbiome">
        <title>Genomic resolution of linkages in carbon, nitrogen, and sulfur cycling among widespread estuary sediment bacteria.</title>
        <authorList>
            <person name="Baker B.J."/>
            <person name="Lazar C.S."/>
            <person name="Teske A.P."/>
            <person name="Dick G.J."/>
        </authorList>
    </citation>
    <scope>NUCLEOTIDE SEQUENCE [LARGE SCALE GENOMIC DNA]</scope>
    <source>
        <strain evidence="2">SM23_60</strain>
    </source>
</reference>
<comment type="caution">
    <text evidence="2">The sequence shown here is derived from an EMBL/GenBank/DDBJ whole genome shotgun (WGS) entry which is preliminary data.</text>
</comment>
<dbReference type="Proteomes" id="UP000051096">
    <property type="component" value="Unassembled WGS sequence"/>
</dbReference>
<name>A0A0S8GH26_UNCW3</name>
<dbReference type="Gene3D" id="3.10.310.70">
    <property type="match status" value="1"/>
</dbReference>
<feature type="domain" description="Amidohydrolase 3" evidence="1">
    <location>
        <begin position="48"/>
        <end position="495"/>
    </location>
</feature>
<gene>
    <name evidence="2" type="ORF">AMJ87_05095</name>
</gene>
<sequence>MRPVLLYNGHFITFKHSAPHVRAILIKNGIIEKCYVRRPTALRAVRRIDLKNQFVIPGFTDCHTHLVARGIELQRINLETCQSLEDCLEKMHSDVRSGHEVVFGSNWDETAWRSPDYRQLTRHTLDAISRKRPVVMRRVCGHFAVVNTRALKMIPRTWRIVDRQTGHLFEDVVLDLDDIFKPTDSMLARAIDLGTAEALRNGITSVHEITKPRRFRFLQRAHAHRKLKLRWACYMKLQYLDDVLAAGLTNGFGNDLLKFCGIKVYLDGSLGAQTAALSKPYAGTRKRGTLLFSQRQLFKIAQTAQKHDLQLMIHAIGDRTSALAVHVLKRTIDKKNRLRHRLEHLEVADTRTIRTMARLKLIASMQPNFTARWQQPGDMYEQYLGDRYKQMNCFKQFAAAGVRVVFGSDCMPLGPLYGLQGAVFHPFACGRCTPLEALRMYTMNPAYATFDESKKGAIVEGTLADLVVLDKNPLIKENHGRIKVLMTMVNGDIVYRCSV</sequence>
<evidence type="ECO:0000313" key="2">
    <source>
        <dbReference type="EMBL" id="KPK72311.1"/>
    </source>
</evidence>
<dbReference type="GO" id="GO:0016810">
    <property type="term" value="F:hydrolase activity, acting on carbon-nitrogen (but not peptide) bonds"/>
    <property type="evidence" value="ECO:0007669"/>
    <property type="project" value="InterPro"/>
</dbReference>
<dbReference type="AlphaFoldDB" id="A0A0S8GH26"/>
<dbReference type="CDD" id="cd01300">
    <property type="entry name" value="YtcJ_like"/>
    <property type="match status" value="1"/>
</dbReference>
<dbReference type="SUPFAM" id="SSF51556">
    <property type="entry name" value="Metallo-dependent hydrolases"/>
    <property type="match status" value="1"/>
</dbReference>